<gene>
    <name evidence="8" type="ORF">CH63R_10905</name>
</gene>
<dbReference type="InterPro" id="IPR016169">
    <property type="entry name" value="FAD-bd_PCMH_sub2"/>
</dbReference>
<dbReference type="GeneID" id="28869986"/>
<keyword evidence="6" id="KW-0732">Signal</keyword>
<dbReference type="Pfam" id="PF01565">
    <property type="entry name" value="FAD_binding_4"/>
    <property type="match status" value="1"/>
</dbReference>
<dbReference type="KEGG" id="chig:CH63R_10905"/>
<keyword evidence="5" id="KW-0560">Oxidoreductase</keyword>
<dbReference type="AlphaFoldDB" id="A0A1B7Y478"/>
<dbReference type="Gene3D" id="3.30.465.10">
    <property type="match status" value="1"/>
</dbReference>
<dbReference type="InterPro" id="IPR012951">
    <property type="entry name" value="BBE"/>
</dbReference>
<evidence type="ECO:0000256" key="1">
    <source>
        <dbReference type="ARBA" id="ARBA00001974"/>
    </source>
</evidence>
<comment type="caution">
    <text evidence="8">The sequence shown here is derived from an EMBL/GenBank/DDBJ whole genome shotgun (WGS) entry which is preliminary data.</text>
</comment>
<dbReference type="OrthoDB" id="9983560at2759"/>
<dbReference type="VEuPathDB" id="FungiDB:CH63R_10905"/>
<reference evidence="9" key="1">
    <citation type="journal article" date="2017" name="BMC Genomics">
        <title>Gapless genome assembly of Colletotrichum higginsianum reveals chromosome structure and association of transposable elements with secondary metabolite gene clusters.</title>
        <authorList>
            <person name="Dallery J.-F."/>
            <person name="Lapalu N."/>
            <person name="Zampounis A."/>
            <person name="Pigne S."/>
            <person name="Luyten I."/>
            <person name="Amselem J."/>
            <person name="Wittenberg A.H.J."/>
            <person name="Zhou S."/>
            <person name="de Queiroz M.V."/>
            <person name="Robin G.P."/>
            <person name="Auger A."/>
            <person name="Hainaut M."/>
            <person name="Henrissat B."/>
            <person name="Kim K.-T."/>
            <person name="Lee Y.-H."/>
            <person name="Lespinet O."/>
            <person name="Schwartz D.C."/>
            <person name="Thon M.R."/>
            <person name="O'Connell R.J."/>
        </authorList>
    </citation>
    <scope>NUCLEOTIDE SEQUENCE [LARGE SCALE GENOMIC DNA]</scope>
    <source>
        <strain evidence="9">IMI 349063</strain>
    </source>
</reference>
<keyword evidence="8" id="KW-0503">Monooxygenase</keyword>
<evidence type="ECO:0000313" key="9">
    <source>
        <dbReference type="Proteomes" id="UP000092177"/>
    </source>
</evidence>
<dbReference type="EMBL" id="LTAN01000007">
    <property type="protein sequence ID" value="OBR06785.1"/>
    <property type="molecule type" value="Genomic_DNA"/>
</dbReference>
<dbReference type="Pfam" id="PF08031">
    <property type="entry name" value="BBE"/>
    <property type="match status" value="1"/>
</dbReference>
<feature type="signal peptide" evidence="6">
    <location>
        <begin position="1"/>
        <end position="21"/>
    </location>
</feature>
<name>A0A1B7Y478_COLHI</name>
<sequence length="605" mass="64283">MMTVKSIASFFALVSALGVSAQQTCKLTPLDAAWPTEADWSTLNTTLGGSLLQTRPIASSCYPGNPFHSSQACDEVKKGWGYSYYHASLPESIDSPLYANNSCLPPGAPGYSPDKGCELGGSPVYVVNATNEDQIATAMRWASERNIRIVIKGTGHDLNGRSSGAYSLSIWTHNFQQFEYNAEWRSPSDNRTEAAITLGSGHSWGSASRGAAQFGRVVVGGVDESVGVGGHMQGGGHGPLSSTFSLAADQILQARVVAVDGRILVANEAQHQDLLWAIRGGGAGQYGVVTEYVIKAHPNPDNVVSSAIEVSATGNDTASKEAAWRAFAVLLASVPDLMDVGLTGTGIGTAAAALNSSSDALRKATGSISFFTYNTTQERMSSLLEPVRDRILAEIGNSSVSVSLSEPSVQADFMTFFESVNEAPSAAGTAGLMTSRLLGRKELSDIPIPTLASHLQQLMVTQDPTGTALMVIGLQGGQGPRNAPEVMRGSLNPAWRSAYIHMMSYGASADPTLSPQEALNSAAKWLEETKEPVWREWAPGSGAYMNEGNAFNTMFKEDFYGAPYDRLVAIKRKYDPTESLFVLSGVGSDAWEYDLNSGRLCKTSG</sequence>
<dbReference type="GO" id="GO:0071949">
    <property type="term" value="F:FAD binding"/>
    <property type="evidence" value="ECO:0007669"/>
    <property type="project" value="InterPro"/>
</dbReference>
<comment type="cofactor">
    <cofactor evidence="1">
        <name>FAD</name>
        <dbReference type="ChEBI" id="CHEBI:57692"/>
    </cofactor>
</comment>
<dbReference type="InterPro" id="IPR036318">
    <property type="entry name" value="FAD-bd_PCMH-like_sf"/>
</dbReference>
<keyword evidence="3" id="KW-0285">Flavoprotein</keyword>
<dbReference type="Proteomes" id="UP000092177">
    <property type="component" value="Unassembled WGS sequence"/>
</dbReference>
<dbReference type="RefSeq" id="XP_018155303.1">
    <property type="nucleotide sequence ID" value="XM_018305879.1"/>
</dbReference>
<dbReference type="PROSITE" id="PS51387">
    <property type="entry name" value="FAD_PCMH"/>
    <property type="match status" value="1"/>
</dbReference>
<feature type="chain" id="PRO_5008601313" evidence="6">
    <location>
        <begin position="22"/>
        <end position="605"/>
    </location>
</feature>
<organism evidence="8 9">
    <name type="scientific">Colletotrichum higginsianum (strain IMI 349063)</name>
    <name type="common">Crucifer anthracnose fungus</name>
    <dbReference type="NCBI Taxonomy" id="759273"/>
    <lineage>
        <taxon>Eukaryota</taxon>
        <taxon>Fungi</taxon>
        <taxon>Dikarya</taxon>
        <taxon>Ascomycota</taxon>
        <taxon>Pezizomycotina</taxon>
        <taxon>Sordariomycetes</taxon>
        <taxon>Hypocreomycetidae</taxon>
        <taxon>Glomerellales</taxon>
        <taxon>Glomerellaceae</taxon>
        <taxon>Colletotrichum</taxon>
        <taxon>Colletotrichum destructivum species complex</taxon>
    </lineage>
</organism>
<evidence type="ECO:0000256" key="2">
    <source>
        <dbReference type="ARBA" id="ARBA00005466"/>
    </source>
</evidence>
<evidence type="ECO:0000313" key="8">
    <source>
        <dbReference type="EMBL" id="OBR06785.1"/>
    </source>
</evidence>
<evidence type="ECO:0000256" key="6">
    <source>
        <dbReference type="SAM" id="SignalP"/>
    </source>
</evidence>
<evidence type="ECO:0000256" key="4">
    <source>
        <dbReference type="ARBA" id="ARBA00022827"/>
    </source>
</evidence>
<dbReference type="Gene3D" id="3.40.462.20">
    <property type="match status" value="1"/>
</dbReference>
<keyword evidence="4" id="KW-0274">FAD</keyword>
<dbReference type="PANTHER" id="PTHR42973">
    <property type="entry name" value="BINDING OXIDOREDUCTASE, PUTATIVE (AFU_ORTHOLOGUE AFUA_1G17690)-RELATED"/>
    <property type="match status" value="1"/>
</dbReference>
<evidence type="ECO:0000256" key="3">
    <source>
        <dbReference type="ARBA" id="ARBA00022630"/>
    </source>
</evidence>
<dbReference type="SUPFAM" id="SSF56176">
    <property type="entry name" value="FAD-binding/transporter-associated domain-like"/>
    <property type="match status" value="1"/>
</dbReference>
<dbReference type="InterPro" id="IPR006094">
    <property type="entry name" value="Oxid_FAD_bind_N"/>
</dbReference>
<dbReference type="InterPro" id="IPR050416">
    <property type="entry name" value="FAD-linked_Oxidoreductase"/>
</dbReference>
<evidence type="ECO:0000259" key="7">
    <source>
        <dbReference type="PROSITE" id="PS51387"/>
    </source>
</evidence>
<feature type="domain" description="FAD-binding PCMH-type" evidence="7">
    <location>
        <begin position="119"/>
        <end position="299"/>
    </location>
</feature>
<proteinExistence type="inferred from homology"/>
<keyword evidence="9" id="KW-1185">Reference proteome</keyword>
<dbReference type="InterPro" id="IPR016166">
    <property type="entry name" value="FAD-bd_PCMH"/>
</dbReference>
<dbReference type="PANTHER" id="PTHR42973:SF39">
    <property type="entry name" value="FAD-BINDING PCMH-TYPE DOMAIN-CONTAINING PROTEIN"/>
    <property type="match status" value="1"/>
</dbReference>
<accession>A0A1B7Y478</accession>
<evidence type="ECO:0000256" key="5">
    <source>
        <dbReference type="ARBA" id="ARBA00023002"/>
    </source>
</evidence>
<protein>
    <submittedName>
        <fullName evidence="8">FAD-dependent monooxygenase</fullName>
    </submittedName>
</protein>
<comment type="similarity">
    <text evidence="2">Belongs to the oxygen-dependent FAD-linked oxidoreductase family.</text>
</comment>
<dbReference type="GO" id="GO:0004497">
    <property type="term" value="F:monooxygenase activity"/>
    <property type="evidence" value="ECO:0007669"/>
    <property type="project" value="UniProtKB-KW"/>
</dbReference>